<feature type="region of interest" description="Disordered" evidence="5">
    <location>
        <begin position="1"/>
        <end position="23"/>
    </location>
</feature>
<dbReference type="SMART" id="SM00345">
    <property type="entry name" value="HTH_GNTR"/>
    <property type="match status" value="1"/>
</dbReference>
<dbReference type="InterPro" id="IPR036388">
    <property type="entry name" value="WH-like_DNA-bd_sf"/>
</dbReference>
<keyword evidence="2 4" id="KW-0238">DNA-binding</keyword>
<dbReference type="PROSITE" id="PS50949">
    <property type="entry name" value="HTH_GNTR"/>
    <property type="match status" value="1"/>
</dbReference>
<evidence type="ECO:0000259" key="6">
    <source>
        <dbReference type="PROSITE" id="PS50949"/>
    </source>
</evidence>
<feature type="DNA-binding region" description="H-T-H motif" evidence="4">
    <location>
        <begin position="146"/>
        <end position="165"/>
    </location>
</feature>
<dbReference type="InterPro" id="IPR036390">
    <property type="entry name" value="WH_DNA-bd_sf"/>
</dbReference>
<dbReference type="InterPro" id="IPR000524">
    <property type="entry name" value="Tscrpt_reg_HTH_GntR"/>
</dbReference>
<dbReference type="InterPro" id="IPR009057">
    <property type="entry name" value="Homeodomain-like_sf"/>
</dbReference>
<keyword evidence="3" id="KW-0804">Transcription</keyword>
<dbReference type="PANTHER" id="PTHR44846:SF17">
    <property type="entry name" value="GNTR-FAMILY TRANSCRIPTIONAL REGULATOR"/>
    <property type="match status" value="1"/>
</dbReference>
<evidence type="ECO:0000256" key="3">
    <source>
        <dbReference type="ARBA" id="ARBA00023163"/>
    </source>
</evidence>
<reference evidence="8" key="1">
    <citation type="submission" date="2020-10" db="EMBL/GenBank/DDBJ databases">
        <title>Sequencing the genomes of 1000 actinobacteria strains.</title>
        <authorList>
            <person name="Klenk H.-P."/>
        </authorList>
    </citation>
    <scope>NUCLEOTIDE SEQUENCE</scope>
    <source>
        <strain evidence="8">DSM 46832</strain>
    </source>
</reference>
<feature type="domain" description="HTH tetR-type" evidence="7">
    <location>
        <begin position="123"/>
        <end position="183"/>
    </location>
</feature>
<dbReference type="InterPro" id="IPR050679">
    <property type="entry name" value="Bact_HTH_transcr_reg"/>
</dbReference>
<feature type="domain" description="HTH gntR-type" evidence="6">
    <location>
        <begin position="27"/>
        <end position="95"/>
    </location>
</feature>
<dbReference type="RefSeq" id="WP_318783315.1">
    <property type="nucleotide sequence ID" value="NZ_JADBEB010000001.1"/>
</dbReference>
<dbReference type="SUPFAM" id="SSF46785">
    <property type="entry name" value="Winged helix' DNA-binding domain"/>
    <property type="match status" value="1"/>
</dbReference>
<sequence length="342" mass="37563">MRQRPLRLVPSSNPANCAPEVSVTHPDPPYLRIVAEIRQRIDTGELGAGDQVPSTRQIMRQWGVAMATASKVLTVLRQEGLVRAEPGRGTVVVGDRERGTRPGPAGTASPRTPPRTAGRAEPELTQRHIVRAAIEIADVEGLPATTMRRLATELRVATMSLYRHVRGKDHLVVLMADTAFGEDDLPDPAPSGWRAQLEYLCRLQWSIYRRHPWLSQVVSLTRPLLAPNAMAHTEWAMRAVSGRGLDLDTVIHIAATTANYVRGTAVNLEREAEAEQDTGITDDEWMRTRGAAVTAMFSAGEFPLIASSATRPDVDLNLDSLFEFGLQRLLDGMVPLFPPPNP</sequence>
<dbReference type="Gene3D" id="1.10.357.10">
    <property type="entry name" value="Tetracycline Repressor, domain 2"/>
    <property type="match status" value="1"/>
</dbReference>
<protein>
    <submittedName>
        <fullName evidence="8">DNA-binding transcriptional regulator YhcF (GntR family)</fullName>
    </submittedName>
</protein>
<dbReference type="PROSITE" id="PS50977">
    <property type="entry name" value="HTH_TETR_2"/>
    <property type="match status" value="1"/>
</dbReference>
<keyword evidence="9" id="KW-1185">Reference proteome</keyword>
<evidence type="ECO:0000256" key="4">
    <source>
        <dbReference type="PROSITE-ProRule" id="PRU00335"/>
    </source>
</evidence>
<dbReference type="InterPro" id="IPR004111">
    <property type="entry name" value="Repressor_TetR_C"/>
</dbReference>
<dbReference type="InterPro" id="IPR036271">
    <property type="entry name" value="Tet_transcr_reg_TetR-rel_C_sf"/>
</dbReference>
<dbReference type="PANTHER" id="PTHR44846">
    <property type="entry name" value="MANNOSYL-D-GLYCERATE TRANSPORT/METABOLISM SYSTEM REPRESSOR MNGR-RELATED"/>
    <property type="match status" value="1"/>
</dbReference>
<dbReference type="Gene3D" id="1.10.10.60">
    <property type="entry name" value="Homeodomain-like"/>
    <property type="match status" value="1"/>
</dbReference>
<keyword evidence="1" id="KW-0805">Transcription regulation</keyword>
<dbReference type="CDD" id="cd07377">
    <property type="entry name" value="WHTH_GntR"/>
    <property type="match status" value="1"/>
</dbReference>
<organism evidence="8 9">
    <name type="scientific">Plantactinospora soyae</name>
    <dbReference type="NCBI Taxonomy" id="1544732"/>
    <lineage>
        <taxon>Bacteria</taxon>
        <taxon>Bacillati</taxon>
        <taxon>Actinomycetota</taxon>
        <taxon>Actinomycetes</taxon>
        <taxon>Micromonosporales</taxon>
        <taxon>Micromonosporaceae</taxon>
        <taxon>Plantactinospora</taxon>
    </lineage>
</organism>
<dbReference type="Gene3D" id="1.10.10.10">
    <property type="entry name" value="Winged helix-like DNA-binding domain superfamily/Winged helix DNA-binding domain"/>
    <property type="match status" value="1"/>
</dbReference>
<dbReference type="GO" id="GO:0003677">
    <property type="term" value="F:DNA binding"/>
    <property type="evidence" value="ECO:0007669"/>
    <property type="project" value="UniProtKB-UniRule"/>
</dbReference>
<dbReference type="GO" id="GO:0003700">
    <property type="term" value="F:DNA-binding transcription factor activity"/>
    <property type="evidence" value="ECO:0007669"/>
    <property type="project" value="InterPro"/>
</dbReference>
<dbReference type="EMBL" id="JADBEB010000001">
    <property type="protein sequence ID" value="MBE1488598.1"/>
    <property type="molecule type" value="Genomic_DNA"/>
</dbReference>
<dbReference type="SUPFAM" id="SSF48498">
    <property type="entry name" value="Tetracyclin repressor-like, C-terminal domain"/>
    <property type="match status" value="1"/>
</dbReference>
<feature type="region of interest" description="Disordered" evidence="5">
    <location>
        <begin position="92"/>
        <end position="121"/>
    </location>
</feature>
<dbReference type="GO" id="GO:0045892">
    <property type="term" value="P:negative regulation of DNA-templated transcription"/>
    <property type="evidence" value="ECO:0007669"/>
    <property type="project" value="InterPro"/>
</dbReference>
<evidence type="ECO:0000256" key="2">
    <source>
        <dbReference type="ARBA" id="ARBA00023125"/>
    </source>
</evidence>
<accession>A0A927M5L3</accession>
<dbReference type="Pfam" id="PF00440">
    <property type="entry name" value="TetR_N"/>
    <property type="match status" value="1"/>
</dbReference>
<evidence type="ECO:0000256" key="5">
    <source>
        <dbReference type="SAM" id="MobiDB-lite"/>
    </source>
</evidence>
<dbReference type="Pfam" id="PF02909">
    <property type="entry name" value="TetR_C_1"/>
    <property type="match status" value="1"/>
</dbReference>
<comment type="caution">
    <text evidence="8">The sequence shown here is derived from an EMBL/GenBank/DDBJ whole genome shotgun (WGS) entry which is preliminary data.</text>
</comment>
<evidence type="ECO:0000259" key="7">
    <source>
        <dbReference type="PROSITE" id="PS50977"/>
    </source>
</evidence>
<proteinExistence type="predicted"/>
<dbReference type="InterPro" id="IPR001647">
    <property type="entry name" value="HTH_TetR"/>
</dbReference>
<dbReference type="AlphaFoldDB" id="A0A927M5L3"/>
<dbReference type="SUPFAM" id="SSF46689">
    <property type="entry name" value="Homeodomain-like"/>
    <property type="match status" value="1"/>
</dbReference>
<dbReference type="Pfam" id="PF00392">
    <property type="entry name" value="GntR"/>
    <property type="match status" value="1"/>
</dbReference>
<dbReference type="Proteomes" id="UP000649753">
    <property type="component" value="Unassembled WGS sequence"/>
</dbReference>
<name>A0A927M5L3_9ACTN</name>
<evidence type="ECO:0000313" key="9">
    <source>
        <dbReference type="Proteomes" id="UP000649753"/>
    </source>
</evidence>
<evidence type="ECO:0000256" key="1">
    <source>
        <dbReference type="ARBA" id="ARBA00023015"/>
    </source>
</evidence>
<gene>
    <name evidence="8" type="ORF">H4W31_004236</name>
</gene>
<evidence type="ECO:0000313" key="8">
    <source>
        <dbReference type="EMBL" id="MBE1488598.1"/>
    </source>
</evidence>